<evidence type="ECO:0000313" key="1">
    <source>
        <dbReference type="EMBL" id="MFC5814184.1"/>
    </source>
</evidence>
<dbReference type="Proteomes" id="UP001596096">
    <property type="component" value="Unassembled WGS sequence"/>
</dbReference>
<dbReference type="RefSeq" id="WP_219547808.1">
    <property type="nucleotide sequence ID" value="NZ_JAHKRN010000035.1"/>
</dbReference>
<sequence>MLIGAVVGGWLLLRPDDGGRPPGAFEREDRLPTLKRKPTPSVAPVKLRAITGDQLCAAVPDAFRKSLVTDGRYGGKDASTGAATESEKRAACSWSDNKMDVGGGVLGHRSLSISVEARSGERENAVERAKRRFADDKKAHERRVNVRDGKRVDGRTSGSAFGELTQLQYGDESYSQSSIGHSGLKAAVHIRQGPWLIKVEYGGSNRSGAKYPTGDEVRAAANKVAEHVTAEMAKDAGKVRIDGPCGILTVKNVESAFFPAVSGPSVGTNDGRIKQTACTWNIREQVKHEPGQEFTARGGELTARVVDWGGGDTGSAFQFDRDAKKYDRYRAQGGIGNEVTHTTFEAREEISGLGEKAFAVESATTRPKEPDRKPTREILVKVLSGEKTIEFTFRGTTTGGGVVEAPGYQEPVFDPAAARKAVMEVAKPFVDGVK</sequence>
<dbReference type="EMBL" id="JBHSNW010000002">
    <property type="protein sequence ID" value="MFC5814184.1"/>
    <property type="molecule type" value="Genomic_DNA"/>
</dbReference>
<evidence type="ECO:0000313" key="2">
    <source>
        <dbReference type="Proteomes" id="UP001596096"/>
    </source>
</evidence>
<keyword evidence="2" id="KW-1185">Reference proteome</keyword>
<proteinExistence type="predicted"/>
<name>A0ABW1BN49_9ACTN</name>
<accession>A0ABW1BN49</accession>
<reference evidence="2" key="1">
    <citation type="journal article" date="2019" name="Int. J. Syst. Evol. Microbiol.">
        <title>The Global Catalogue of Microorganisms (GCM) 10K type strain sequencing project: providing services to taxonomists for standard genome sequencing and annotation.</title>
        <authorList>
            <consortium name="The Broad Institute Genomics Platform"/>
            <consortium name="The Broad Institute Genome Sequencing Center for Infectious Disease"/>
            <person name="Wu L."/>
            <person name="Ma J."/>
        </authorList>
    </citation>
    <scope>NUCLEOTIDE SEQUENCE [LARGE SCALE GENOMIC DNA]</scope>
    <source>
        <strain evidence="2">CGMCC 4.7106</strain>
    </source>
</reference>
<gene>
    <name evidence="1" type="ORF">ACFPUY_03760</name>
</gene>
<comment type="caution">
    <text evidence="1">The sequence shown here is derived from an EMBL/GenBank/DDBJ whole genome shotgun (WGS) entry which is preliminary data.</text>
</comment>
<evidence type="ECO:0008006" key="3">
    <source>
        <dbReference type="Google" id="ProtNLM"/>
    </source>
</evidence>
<protein>
    <recommendedName>
        <fullName evidence="3">DUF3558 domain-containing protein</fullName>
    </recommendedName>
</protein>
<organism evidence="1 2">
    <name type="scientific">Nonomuraea harbinensis</name>
    <dbReference type="NCBI Taxonomy" id="1286938"/>
    <lineage>
        <taxon>Bacteria</taxon>
        <taxon>Bacillati</taxon>
        <taxon>Actinomycetota</taxon>
        <taxon>Actinomycetes</taxon>
        <taxon>Streptosporangiales</taxon>
        <taxon>Streptosporangiaceae</taxon>
        <taxon>Nonomuraea</taxon>
    </lineage>
</organism>